<reference evidence="1" key="1">
    <citation type="submission" date="2015-12" db="EMBL/GenBank/DDBJ databases">
        <title>Gene expression during late stages of embryo sac development: a critical building block for successful pollen-pistil interactions.</title>
        <authorList>
            <person name="Liu Y."/>
            <person name="Joly V."/>
            <person name="Sabar M."/>
            <person name="Matton D.P."/>
        </authorList>
    </citation>
    <scope>NUCLEOTIDE SEQUENCE</scope>
</reference>
<dbReference type="AlphaFoldDB" id="A0A0V0H272"/>
<organism evidence="1">
    <name type="scientific">Solanum chacoense</name>
    <name type="common">Chaco potato</name>
    <dbReference type="NCBI Taxonomy" id="4108"/>
    <lineage>
        <taxon>Eukaryota</taxon>
        <taxon>Viridiplantae</taxon>
        <taxon>Streptophyta</taxon>
        <taxon>Embryophyta</taxon>
        <taxon>Tracheophyta</taxon>
        <taxon>Spermatophyta</taxon>
        <taxon>Magnoliopsida</taxon>
        <taxon>eudicotyledons</taxon>
        <taxon>Gunneridae</taxon>
        <taxon>Pentapetalae</taxon>
        <taxon>asterids</taxon>
        <taxon>lamiids</taxon>
        <taxon>Solanales</taxon>
        <taxon>Solanaceae</taxon>
        <taxon>Solanoideae</taxon>
        <taxon>Solaneae</taxon>
        <taxon>Solanum</taxon>
    </lineage>
</organism>
<name>A0A0V0H272_SOLCH</name>
<accession>A0A0V0H272</accession>
<proteinExistence type="predicted"/>
<dbReference type="EMBL" id="GEDG01027877">
    <property type="protein sequence ID" value="JAP13547.1"/>
    <property type="molecule type" value="Transcribed_RNA"/>
</dbReference>
<evidence type="ECO:0000313" key="1">
    <source>
        <dbReference type="EMBL" id="JAP13547.1"/>
    </source>
</evidence>
<protein>
    <submittedName>
        <fullName evidence="1">Putative ovule protein</fullName>
    </submittedName>
</protein>
<sequence length="76" mass="9134">MFHIDSKAINFLKTLYERDLWLDCERALISDFLAACRSVLVGLTNCYLLEQMHTFYSQPSKWNLMRKYLLDFMDFV</sequence>